<keyword evidence="2 3" id="KW-0238">DNA-binding</keyword>
<dbReference type="Pfam" id="PF00178">
    <property type="entry name" value="Ets"/>
    <property type="match status" value="1"/>
</dbReference>
<feature type="compositionally biased region" description="Low complexity" evidence="4">
    <location>
        <begin position="236"/>
        <end position="249"/>
    </location>
</feature>
<organism evidence="6 7">
    <name type="scientific">Caerostris darwini</name>
    <dbReference type="NCBI Taxonomy" id="1538125"/>
    <lineage>
        <taxon>Eukaryota</taxon>
        <taxon>Metazoa</taxon>
        <taxon>Ecdysozoa</taxon>
        <taxon>Arthropoda</taxon>
        <taxon>Chelicerata</taxon>
        <taxon>Arachnida</taxon>
        <taxon>Araneae</taxon>
        <taxon>Araneomorphae</taxon>
        <taxon>Entelegynae</taxon>
        <taxon>Araneoidea</taxon>
        <taxon>Araneidae</taxon>
        <taxon>Caerostris</taxon>
    </lineage>
</organism>
<dbReference type="InterPro" id="IPR036390">
    <property type="entry name" value="WH_DNA-bd_sf"/>
</dbReference>
<evidence type="ECO:0000256" key="3">
    <source>
        <dbReference type="RuleBase" id="RU004019"/>
    </source>
</evidence>
<keyword evidence="7" id="KW-1185">Reference proteome</keyword>
<evidence type="ECO:0000313" key="7">
    <source>
        <dbReference type="Proteomes" id="UP001054837"/>
    </source>
</evidence>
<dbReference type="SMART" id="SM00413">
    <property type="entry name" value="ETS"/>
    <property type="match status" value="1"/>
</dbReference>
<evidence type="ECO:0000256" key="4">
    <source>
        <dbReference type="SAM" id="MobiDB-lite"/>
    </source>
</evidence>
<dbReference type="InterPro" id="IPR046328">
    <property type="entry name" value="ETS_fam"/>
</dbReference>
<dbReference type="PRINTS" id="PR00454">
    <property type="entry name" value="ETSDOMAIN"/>
</dbReference>
<dbReference type="EMBL" id="BPLQ01013371">
    <property type="protein sequence ID" value="GIY71643.1"/>
    <property type="molecule type" value="Genomic_DNA"/>
</dbReference>
<dbReference type="FunFam" id="1.10.10.10:FF:000556">
    <property type="entry name" value="ELK1, member of ETS oncogene family"/>
    <property type="match status" value="1"/>
</dbReference>
<dbReference type="Gene3D" id="1.10.10.10">
    <property type="entry name" value="Winged helix-like DNA-binding domain superfamily/Winged helix DNA-binding domain"/>
    <property type="match status" value="1"/>
</dbReference>
<feature type="region of interest" description="Disordered" evidence="4">
    <location>
        <begin position="134"/>
        <end position="163"/>
    </location>
</feature>
<reference evidence="6 7" key="1">
    <citation type="submission" date="2021-06" db="EMBL/GenBank/DDBJ databases">
        <title>Caerostris darwini draft genome.</title>
        <authorList>
            <person name="Kono N."/>
            <person name="Arakawa K."/>
        </authorList>
    </citation>
    <scope>NUCLEOTIDE SEQUENCE [LARGE SCALE GENOMIC DNA]</scope>
</reference>
<evidence type="ECO:0000256" key="1">
    <source>
        <dbReference type="ARBA" id="ARBA00005562"/>
    </source>
</evidence>
<dbReference type="PROSITE" id="PS00345">
    <property type="entry name" value="ETS_DOMAIN_1"/>
    <property type="match status" value="1"/>
</dbReference>
<gene>
    <name evidence="6" type="primary">ELK3</name>
    <name evidence="6" type="ORF">CDAR_259521</name>
</gene>
<comment type="subcellular location">
    <subcellularLocation>
        <location evidence="3">Nucleus</location>
    </subcellularLocation>
</comment>
<feature type="compositionally biased region" description="Basic and acidic residues" evidence="4">
    <location>
        <begin position="183"/>
        <end position="213"/>
    </location>
</feature>
<protein>
    <submittedName>
        <fullName evidence="6">ETS domain-containing protein Elk-3</fullName>
    </submittedName>
</protein>
<evidence type="ECO:0000256" key="2">
    <source>
        <dbReference type="ARBA" id="ARBA00023125"/>
    </source>
</evidence>
<feature type="domain" description="ETS" evidence="5">
    <location>
        <begin position="29"/>
        <end position="109"/>
    </location>
</feature>
<evidence type="ECO:0000313" key="6">
    <source>
        <dbReference type="EMBL" id="GIY71643.1"/>
    </source>
</evidence>
<feature type="region of interest" description="Disordered" evidence="4">
    <location>
        <begin position="183"/>
        <end position="281"/>
    </location>
</feature>
<sequence length="372" mass="40872">MIIASAKTPMHRPESAALDLRSEGMETNITLWQFLLELLLSNQYTHIITWTNNDGEFKLLNAEEVARLWGLRKNKHNMNYDKLSRALRYYYDKNIIRKVLGQKFVYRFVSFPEIVKTENKIPFHVKMETIGKAATQPPQSFRTSPPPPQAHSGSPPYGLLKPEPLSPRTSMWLMSARHPTIIRREPKRSFSDDDEDVTRSLQDHDDGSCDGPRDLSTNGSSKRIKSDPDTSDSCHSPSASSGSGSPAPSIGGGSTGSGTTISISRPKPKPPPIGPLSSPSAAMSSLQTPIINFASPFLGQSKSPFLLPYWSTLPLPSPRGYSASSNSGTHFQFPTTPVGLPFSPLSPFLSHSFPHFDPSMLLSPGKSISVLQ</sequence>
<evidence type="ECO:0000259" key="5">
    <source>
        <dbReference type="PROSITE" id="PS50061"/>
    </source>
</evidence>
<dbReference type="PANTHER" id="PTHR11849">
    <property type="entry name" value="ETS"/>
    <property type="match status" value="1"/>
</dbReference>
<comment type="similarity">
    <text evidence="1 3">Belongs to the ETS family.</text>
</comment>
<dbReference type="SUPFAM" id="SSF46785">
    <property type="entry name" value="Winged helix' DNA-binding domain"/>
    <property type="match status" value="1"/>
</dbReference>
<name>A0AAV4VQ64_9ARAC</name>
<dbReference type="AlphaFoldDB" id="A0AAV4VQ64"/>
<dbReference type="GO" id="GO:0005634">
    <property type="term" value="C:nucleus"/>
    <property type="evidence" value="ECO:0007669"/>
    <property type="project" value="UniProtKB-SubCell"/>
</dbReference>
<dbReference type="PANTHER" id="PTHR11849:SF133">
    <property type="entry name" value="ETS DOMAIN-CONTAINING PROTEIN"/>
    <property type="match status" value="1"/>
</dbReference>
<dbReference type="GO" id="GO:0030154">
    <property type="term" value="P:cell differentiation"/>
    <property type="evidence" value="ECO:0007669"/>
    <property type="project" value="TreeGrafter"/>
</dbReference>
<dbReference type="InterPro" id="IPR036388">
    <property type="entry name" value="WH-like_DNA-bd_sf"/>
</dbReference>
<dbReference type="PROSITE" id="PS00346">
    <property type="entry name" value="ETS_DOMAIN_2"/>
    <property type="match status" value="1"/>
</dbReference>
<dbReference type="InterPro" id="IPR000418">
    <property type="entry name" value="Ets_dom"/>
</dbReference>
<dbReference type="GO" id="GO:0000981">
    <property type="term" value="F:DNA-binding transcription factor activity, RNA polymerase II-specific"/>
    <property type="evidence" value="ECO:0007669"/>
    <property type="project" value="TreeGrafter"/>
</dbReference>
<dbReference type="PROSITE" id="PS50061">
    <property type="entry name" value="ETS_DOMAIN_3"/>
    <property type="match status" value="1"/>
</dbReference>
<dbReference type="Proteomes" id="UP001054837">
    <property type="component" value="Unassembled WGS sequence"/>
</dbReference>
<keyword evidence="3" id="KW-0539">Nucleus</keyword>
<dbReference type="GO" id="GO:0043565">
    <property type="term" value="F:sequence-specific DNA binding"/>
    <property type="evidence" value="ECO:0007669"/>
    <property type="project" value="InterPro"/>
</dbReference>
<comment type="caution">
    <text evidence="6">The sequence shown here is derived from an EMBL/GenBank/DDBJ whole genome shotgun (WGS) entry which is preliminary data.</text>
</comment>
<proteinExistence type="inferred from homology"/>
<accession>A0AAV4VQ64</accession>